<protein>
    <recommendedName>
        <fullName evidence="3">Leucine rich repeat domain containing protein</fullName>
    </recommendedName>
</protein>
<evidence type="ECO:0008006" key="3">
    <source>
        <dbReference type="Google" id="ProtNLM"/>
    </source>
</evidence>
<dbReference type="VEuPathDB" id="AmoebaDB:ACA1_257170"/>
<dbReference type="SUPFAM" id="SSF52047">
    <property type="entry name" value="RNI-like"/>
    <property type="match status" value="1"/>
</dbReference>
<dbReference type="RefSeq" id="XP_004333560.1">
    <property type="nucleotide sequence ID" value="XM_004333512.1"/>
</dbReference>
<dbReference type="KEGG" id="acan:ACA1_257170"/>
<name>L8GEX4_ACACF</name>
<gene>
    <name evidence="1" type="ORF">ACA1_257170</name>
</gene>
<dbReference type="AlphaFoldDB" id="L8GEX4"/>
<dbReference type="Proteomes" id="UP000011083">
    <property type="component" value="Unassembled WGS sequence"/>
</dbReference>
<keyword evidence="2" id="KW-1185">Reference proteome</keyword>
<evidence type="ECO:0000313" key="2">
    <source>
        <dbReference type="Proteomes" id="UP000011083"/>
    </source>
</evidence>
<dbReference type="GeneID" id="14912129"/>
<dbReference type="EMBL" id="KB008148">
    <property type="protein sequence ID" value="ELR11547.1"/>
    <property type="molecule type" value="Genomic_DNA"/>
</dbReference>
<evidence type="ECO:0000313" key="1">
    <source>
        <dbReference type="EMBL" id="ELR11547.1"/>
    </source>
</evidence>
<accession>L8GEX4</accession>
<dbReference type="Gene3D" id="3.80.10.10">
    <property type="entry name" value="Ribonuclease Inhibitor"/>
    <property type="match status" value="1"/>
</dbReference>
<dbReference type="InterPro" id="IPR032675">
    <property type="entry name" value="LRR_dom_sf"/>
</dbReference>
<feature type="non-terminal residue" evidence="1">
    <location>
        <position position="239"/>
    </location>
</feature>
<sequence length="239" mass="26522">MEEASQAACAGLAHLPEGLVTLDVSHTHITSKGFRHLSRLSQLRELTLSSIGPMLPSSLEMLDISHCKKGNFVDQLKARADDLESKRLYHIPWPASLKRLRLQGYTLALGLLYEFPPLLDMLDISSCELQPHTANFGACLPHLRLLIADYAKLPTFRSPRSHTDRRPPPGLWSLPSGLQGLHLTACAVGNRWDLLAFLPASITHLNLSCTDLAEDQCSLEAQGWSDPFMNTICQRLPKL</sequence>
<reference evidence="1 2" key="1">
    <citation type="journal article" date="2013" name="Genome Biol.">
        <title>Genome of Acanthamoeba castellanii highlights extensive lateral gene transfer and early evolution of tyrosine kinase signaling.</title>
        <authorList>
            <person name="Clarke M."/>
            <person name="Lohan A.J."/>
            <person name="Liu B."/>
            <person name="Lagkouvardos I."/>
            <person name="Roy S."/>
            <person name="Zafar N."/>
            <person name="Bertelli C."/>
            <person name="Schilde C."/>
            <person name="Kianianmomeni A."/>
            <person name="Burglin T.R."/>
            <person name="Frech C."/>
            <person name="Turcotte B."/>
            <person name="Kopec K.O."/>
            <person name="Synnott J.M."/>
            <person name="Choo C."/>
            <person name="Paponov I."/>
            <person name="Finkler A."/>
            <person name="Soon Heng Tan C."/>
            <person name="Hutchins A.P."/>
            <person name="Weinmeier T."/>
            <person name="Rattei T."/>
            <person name="Chu J.S."/>
            <person name="Gimenez G."/>
            <person name="Irimia M."/>
            <person name="Rigden D.J."/>
            <person name="Fitzpatrick D.A."/>
            <person name="Lorenzo-Morales J."/>
            <person name="Bateman A."/>
            <person name="Chiu C.H."/>
            <person name="Tang P."/>
            <person name="Hegemann P."/>
            <person name="Fromm H."/>
            <person name="Raoult D."/>
            <person name="Greub G."/>
            <person name="Miranda-Saavedra D."/>
            <person name="Chen N."/>
            <person name="Nash P."/>
            <person name="Ginger M.L."/>
            <person name="Horn M."/>
            <person name="Schaap P."/>
            <person name="Caler L."/>
            <person name="Loftus B."/>
        </authorList>
    </citation>
    <scope>NUCLEOTIDE SEQUENCE [LARGE SCALE GENOMIC DNA]</scope>
    <source>
        <strain evidence="1 2">Neff</strain>
    </source>
</reference>
<organism evidence="1 2">
    <name type="scientific">Acanthamoeba castellanii (strain ATCC 30010 / Neff)</name>
    <dbReference type="NCBI Taxonomy" id="1257118"/>
    <lineage>
        <taxon>Eukaryota</taxon>
        <taxon>Amoebozoa</taxon>
        <taxon>Discosea</taxon>
        <taxon>Longamoebia</taxon>
        <taxon>Centramoebida</taxon>
        <taxon>Acanthamoebidae</taxon>
        <taxon>Acanthamoeba</taxon>
    </lineage>
</organism>
<proteinExistence type="predicted"/>